<evidence type="ECO:0000313" key="3">
    <source>
        <dbReference type="Proteomes" id="UP000657592"/>
    </source>
</evidence>
<reference evidence="2" key="1">
    <citation type="journal article" date="2014" name="Int. J. Syst. Evol. Microbiol.">
        <title>Complete genome sequence of Corynebacterium casei LMG S-19264T (=DSM 44701T), isolated from a smear-ripened cheese.</title>
        <authorList>
            <consortium name="US DOE Joint Genome Institute (JGI-PGF)"/>
            <person name="Walter F."/>
            <person name="Albersmeier A."/>
            <person name="Kalinowski J."/>
            <person name="Ruckert C."/>
        </authorList>
    </citation>
    <scope>NUCLEOTIDE SEQUENCE</scope>
    <source>
        <strain evidence="2">CGMCC 1.15794</strain>
    </source>
</reference>
<dbReference type="EMBL" id="BMJY01000008">
    <property type="protein sequence ID" value="GGH44932.1"/>
    <property type="molecule type" value="Genomic_DNA"/>
</dbReference>
<dbReference type="AlphaFoldDB" id="A0A917IH10"/>
<keyword evidence="3" id="KW-1185">Reference proteome</keyword>
<protein>
    <submittedName>
        <fullName evidence="2">Uncharacterized protein</fullName>
    </submittedName>
</protein>
<evidence type="ECO:0000256" key="1">
    <source>
        <dbReference type="SAM" id="MobiDB-lite"/>
    </source>
</evidence>
<name>A0A917IH10_9MICO</name>
<comment type="caution">
    <text evidence="2">The sequence shown here is derived from an EMBL/GenBank/DDBJ whole genome shotgun (WGS) entry which is preliminary data.</text>
</comment>
<dbReference type="RefSeq" id="WP_188756145.1">
    <property type="nucleotide sequence ID" value="NZ_BMJY01000008.1"/>
</dbReference>
<feature type="region of interest" description="Disordered" evidence="1">
    <location>
        <begin position="33"/>
        <end position="58"/>
    </location>
</feature>
<feature type="compositionally biased region" description="Basic and acidic residues" evidence="1">
    <location>
        <begin position="117"/>
        <end position="126"/>
    </location>
</feature>
<evidence type="ECO:0000313" key="2">
    <source>
        <dbReference type="EMBL" id="GGH44932.1"/>
    </source>
</evidence>
<sequence>MAELSAQGMSTRAIAPIVGVSVGTVHADREASQVFSSEHLNDPEPIPAGEVAPVEFEPMTGVERDAVLARIERQQAEFPTPPPITGMDGKQYTRPEPRKPQPPPRRGISTYDGCMGIRDRVVNYRR</sequence>
<accession>A0A917IH10</accession>
<dbReference type="Proteomes" id="UP000657592">
    <property type="component" value="Unassembled WGS sequence"/>
</dbReference>
<feature type="region of interest" description="Disordered" evidence="1">
    <location>
        <begin position="72"/>
        <end position="126"/>
    </location>
</feature>
<reference evidence="2" key="2">
    <citation type="submission" date="2020-09" db="EMBL/GenBank/DDBJ databases">
        <authorList>
            <person name="Sun Q."/>
            <person name="Zhou Y."/>
        </authorList>
    </citation>
    <scope>NUCLEOTIDE SEQUENCE</scope>
    <source>
        <strain evidence="2">CGMCC 1.15794</strain>
    </source>
</reference>
<gene>
    <name evidence="2" type="ORF">GCM10010921_19970</name>
</gene>
<organism evidence="2 3">
    <name type="scientific">Microbacterium album</name>
    <dbReference type="NCBI Taxonomy" id="2053191"/>
    <lineage>
        <taxon>Bacteria</taxon>
        <taxon>Bacillati</taxon>
        <taxon>Actinomycetota</taxon>
        <taxon>Actinomycetes</taxon>
        <taxon>Micrococcales</taxon>
        <taxon>Microbacteriaceae</taxon>
        <taxon>Microbacterium</taxon>
    </lineage>
</organism>
<proteinExistence type="predicted"/>